<keyword evidence="2" id="KW-1185">Reference proteome</keyword>
<dbReference type="AlphaFoldDB" id="A0A5C3N038"/>
<evidence type="ECO:0000313" key="1">
    <source>
        <dbReference type="EMBL" id="TFK50392.1"/>
    </source>
</evidence>
<evidence type="ECO:0000313" key="2">
    <source>
        <dbReference type="Proteomes" id="UP000305948"/>
    </source>
</evidence>
<name>A0A5C3N038_9AGAM</name>
<organism evidence="1 2">
    <name type="scientific">Heliocybe sulcata</name>
    <dbReference type="NCBI Taxonomy" id="5364"/>
    <lineage>
        <taxon>Eukaryota</taxon>
        <taxon>Fungi</taxon>
        <taxon>Dikarya</taxon>
        <taxon>Basidiomycota</taxon>
        <taxon>Agaricomycotina</taxon>
        <taxon>Agaricomycetes</taxon>
        <taxon>Gloeophyllales</taxon>
        <taxon>Gloeophyllaceae</taxon>
        <taxon>Heliocybe</taxon>
    </lineage>
</organism>
<protein>
    <submittedName>
        <fullName evidence="1">Uncharacterized protein</fullName>
    </submittedName>
</protein>
<dbReference type="Proteomes" id="UP000305948">
    <property type="component" value="Unassembled WGS sequence"/>
</dbReference>
<sequence length="100" mass="11609">MLQFAPTLVFKDPNDKGLLQLWLEDKVDRDNDFYTSLVSEDTRTYVLIRAKWHKSDVDRQNHITADIYVNGHLEGAAHVYENGQVTIMPAGDNQFAEWRD</sequence>
<gene>
    <name evidence="1" type="ORF">OE88DRAFT_1660743</name>
</gene>
<accession>A0A5C3N038</accession>
<reference evidence="1 2" key="1">
    <citation type="journal article" date="2019" name="Nat. Ecol. Evol.">
        <title>Megaphylogeny resolves global patterns of mushroom evolution.</title>
        <authorList>
            <person name="Varga T."/>
            <person name="Krizsan K."/>
            <person name="Foldi C."/>
            <person name="Dima B."/>
            <person name="Sanchez-Garcia M."/>
            <person name="Sanchez-Ramirez S."/>
            <person name="Szollosi G.J."/>
            <person name="Szarkandi J.G."/>
            <person name="Papp V."/>
            <person name="Albert L."/>
            <person name="Andreopoulos W."/>
            <person name="Angelini C."/>
            <person name="Antonin V."/>
            <person name="Barry K.W."/>
            <person name="Bougher N.L."/>
            <person name="Buchanan P."/>
            <person name="Buyck B."/>
            <person name="Bense V."/>
            <person name="Catcheside P."/>
            <person name="Chovatia M."/>
            <person name="Cooper J."/>
            <person name="Damon W."/>
            <person name="Desjardin D."/>
            <person name="Finy P."/>
            <person name="Geml J."/>
            <person name="Haridas S."/>
            <person name="Hughes K."/>
            <person name="Justo A."/>
            <person name="Karasinski D."/>
            <person name="Kautmanova I."/>
            <person name="Kiss B."/>
            <person name="Kocsube S."/>
            <person name="Kotiranta H."/>
            <person name="LaButti K.M."/>
            <person name="Lechner B.E."/>
            <person name="Liimatainen K."/>
            <person name="Lipzen A."/>
            <person name="Lukacs Z."/>
            <person name="Mihaltcheva S."/>
            <person name="Morgado L.N."/>
            <person name="Niskanen T."/>
            <person name="Noordeloos M.E."/>
            <person name="Ohm R.A."/>
            <person name="Ortiz-Santana B."/>
            <person name="Ovrebo C."/>
            <person name="Racz N."/>
            <person name="Riley R."/>
            <person name="Savchenko A."/>
            <person name="Shiryaev A."/>
            <person name="Soop K."/>
            <person name="Spirin V."/>
            <person name="Szebenyi C."/>
            <person name="Tomsovsky M."/>
            <person name="Tulloss R.E."/>
            <person name="Uehling J."/>
            <person name="Grigoriev I.V."/>
            <person name="Vagvolgyi C."/>
            <person name="Papp T."/>
            <person name="Martin F.M."/>
            <person name="Miettinen O."/>
            <person name="Hibbett D.S."/>
            <person name="Nagy L.G."/>
        </authorList>
    </citation>
    <scope>NUCLEOTIDE SEQUENCE [LARGE SCALE GENOMIC DNA]</scope>
    <source>
        <strain evidence="1 2">OMC1185</strain>
    </source>
</reference>
<proteinExistence type="predicted"/>
<dbReference type="EMBL" id="ML213513">
    <property type="protein sequence ID" value="TFK50392.1"/>
    <property type="molecule type" value="Genomic_DNA"/>
</dbReference>
<feature type="non-terminal residue" evidence="1">
    <location>
        <position position="100"/>
    </location>
</feature>
<dbReference type="OrthoDB" id="2715414at2759"/>